<comment type="caution">
    <text evidence="1">The sequence shown here is derived from an EMBL/GenBank/DDBJ whole genome shotgun (WGS) entry which is preliminary data.</text>
</comment>
<proteinExistence type="predicted"/>
<keyword evidence="2" id="KW-1185">Reference proteome</keyword>
<protein>
    <submittedName>
        <fullName evidence="1">Uncharacterized protein</fullName>
    </submittedName>
</protein>
<organism evidence="1 2">
    <name type="scientific">Rubripirellula tenax</name>
    <dbReference type="NCBI Taxonomy" id="2528015"/>
    <lineage>
        <taxon>Bacteria</taxon>
        <taxon>Pseudomonadati</taxon>
        <taxon>Planctomycetota</taxon>
        <taxon>Planctomycetia</taxon>
        <taxon>Pirellulales</taxon>
        <taxon>Pirellulaceae</taxon>
        <taxon>Rubripirellula</taxon>
    </lineage>
</organism>
<dbReference type="EMBL" id="SJPW01000006">
    <property type="protein sequence ID" value="TWU49013.1"/>
    <property type="molecule type" value="Genomic_DNA"/>
</dbReference>
<sequence>MTCTGGRLAAFLAMDDSLSVPRDVRRYPDESAECRPDACDWALHRPNAGCADWL</sequence>
<dbReference type="AlphaFoldDB" id="A0A5C6EGQ6"/>
<evidence type="ECO:0000313" key="2">
    <source>
        <dbReference type="Proteomes" id="UP000318288"/>
    </source>
</evidence>
<name>A0A5C6EGQ6_9BACT</name>
<accession>A0A5C6EGQ6</accession>
<dbReference type="Proteomes" id="UP000318288">
    <property type="component" value="Unassembled WGS sequence"/>
</dbReference>
<reference evidence="1 2" key="1">
    <citation type="submission" date="2019-02" db="EMBL/GenBank/DDBJ databases">
        <title>Deep-cultivation of Planctomycetes and their phenomic and genomic characterization uncovers novel biology.</title>
        <authorList>
            <person name="Wiegand S."/>
            <person name="Jogler M."/>
            <person name="Boedeker C."/>
            <person name="Pinto D."/>
            <person name="Vollmers J."/>
            <person name="Rivas-Marin E."/>
            <person name="Kohn T."/>
            <person name="Peeters S.H."/>
            <person name="Heuer A."/>
            <person name="Rast P."/>
            <person name="Oberbeckmann S."/>
            <person name="Bunk B."/>
            <person name="Jeske O."/>
            <person name="Meyerdierks A."/>
            <person name="Storesund J.E."/>
            <person name="Kallscheuer N."/>
            <person name="Luecker S."/>
            <person name="Lage O.M."/>
            <person name="Pohl T."/>
            <person name="Merkel B.J."/>
            <person name="Hornburger P."/>
            <person name="Mueller R.-W."/>
            <person name="Bruemmer F."/>
            <person name="Labrenz M."/>
            <person name="Spormann A.M."/>
            <person name="Op Den Camp H."/>
            <person name="Overmann J."/>
            <person name="Amann R."/>
            <person name="Jetten M.S.M."/>
            <person name="Mascher T."/>
            <person name="Medema M.H."/>
            <person name="Devos D.P."/>
            <person name="Kaster A.-K."/>
            <person name="Ovreas L."/>
            <person name="Rohde M."/>
            <person name="Galperin M.Y."/>
            <person name="Jogler C."/>
        </authorList>
    </citation>
    <scope>NUCLEOTIDE SEQUENCE [LARGE SCALE GENOMIC DNA]</scope>
    <source>
        <strain evidence="1 2">Poly51</strain>
    </source>
</reference>
<evidence type="ECO:0000313" key="1">
    <source>
        <dbReference type="EMBL" id="TWU49013.1"/>
    </source>
</evidence>
<gene>
    <name evidence="1" type="ORF">Poly51_49170</name>
</gene>